<protein>
    <submittedName>
        <fullName evidence="2">Uncharacterized protein</fullName>
    </submittedName>
</protein>
<dbReference type="EMBL" id="JACGWY010000002">
    <property type="protein sequence ID" value="MBA8816321.1"/>
    <property type="molecule type" value="Genomic_DNA"/>
</dbReference>
<gene>
    <name evidence="2" type="ORF">FHX48_001394</name>
</gene>
<evidence type="ECO:0000313" key="3">
    <source>
        <dbReference type="Proteomes" id="UP000526083"/>
    </source>
</evidence>
<keyword evidence="3" id="KW-1185">Reference proteome</keyword>
<evidence type="ECO:0000256" key="1">
    <source>
        <dbReference type="SAM" id="MobiDB-lite"/>
    </source>
</evidence>
<comment type="caution">
    <text evidence="2">The sequence shown here is derived from an EMBL/GenBank/DDBJ whole genome shotgun (WGS) entry which is preliminary data.</text>
</comment>
<sequence>MIDGTVAKKGDNPPLSSLSKNTGLRVGVFFAFSRAVAFARGHQIARIVAKEHDLIAKWRRVE</sequence>
<organism evidence="2 3">
    <name type="scientific">Microbacterium halimionae</name>
    <dbReference type="NCBI Taxonomy" id="1526413"/>
    <lineage>
        <taxon>Bacteria</taxon>
        <taxon>Bacillati</taxon>
        <taxon>Actinomycetota</taxon>
        <taxon>Actinomycetes</taxon>
        <taxon>Micrococcales</taxon>
        <taxon>Microbacteriaceae</taxon>
        <taxon>Microbacterium</taxon>
    </lineage>
</organism>
<reference evidence="2 3" key="1">
    <citation type="submission" date="2020-07" db="EMBL/GenBank/DDBJ databases">
        <title>Sequencing the genomes of 1000 actinobacteria strains.</title>
        <authorList>
            <person name="Klenk H.-P."/>
        </authorList>
    </citation>
    <scope>NUCLEOTIDE SEQUENCE [LARGE SCALE GENOMIC DNA]</scope>
    <source>
        <strain evidence="2 3">DSM 27576</strain>
    </source>
</reference>
<dbReference type="Proteomes" id="UP000526083">
    <property type="component" value="Unassembled WGS sequence"/>
</dbReference>
<feature type="region of interest" description="Disordered" evidence="1">
    <location>
        <begin position="1"/>
        <end position="20"/>
    </location>
</feature>
<name>A0A7W3JNW7_9MICO</name>
<evidence type="ECO:0000313" key="2">
    <source>
        <dbReference type="EMBL" id="MBA8816321.1"/>
    </source>
</evidence>
<accession>A0A7W3JNW7</accession>
<dbReference type="AlphaFoldDB" id="A0A7W3JNW7"/>
<feature type="compositionally biased region" description="Basic and acidic residues" evidence="1">
    <location>
        <begin position="1"/>
        <end position="11"/>
    </location>
</feature>
<proteinExistence type="predicted"/>